<dbReference type="SUPFAM" id="SSF56112">
    <property type="entry name" value="Protein kinase-like (PK-like)"/>
    <property type="match status" value="1"/>
</dbReference>
<dbReference type="InterPro" id="IPR011009">
    <property type="entry name" value="Kinase-like_dom_sf"/>
</dbReference>
<comment type="caution">
    <text evidence="1">The sequence shown here is derived from an EMBL/GenBank/DDBJ whole genome shotgun (WGS) entry which is preliminary data.</text>
</comment>
<protein>
    <submittedName>
        <fullName evidence="1">Uncharacterized protein</fullName>
    </submittedName>
</protein>
<dbReference type="OrthoDB" id="310217at2759"/>
<dbReference type="Gene3D" id="1.10.510.10">
    <property type="entry name" value="Transferase(Phosphotransferase) domain 1"/>
    <property type="match status" value="1"/>
</dbReference>
<evidence type="ECO:0000313" key="2">
    <source>
        <dbReference type="Proteomes" id="UP000701801"/>
    </source>
</evidence>
<keyword evidence="2" id="KW-1185">Reference proteome</keyword>
<gene>
    <name evidence="1" type="ORF">HYALB_00002451</name>
</gene>
<dbReference type="EMBL" id="CAJVRM010000307">
    <property type="protein sequence ID" value="CAG8979327.1"/>
    <property type="molecule type" value="Genomic_DNA"/>
</dbReference>
<dbReference type="Proteomes" id="UP000701801">
    <property type="component" value="Unassembled WGS sequence"/>
</dbReference>
<accession>A0A9N9LVM0</accession>
<dbReference type="AlphaFoldDB" id="A0A9N9LVM0"/>
<name>A0A9N9LVM0_9HELO</name>
<organism evidence="1 2">
    <name type="scientific">Hymenoscyphus albidus</name>
    <dbReference type="NCBI Taxonomy" id="595503"/>
    <lineage>
        <taxon>Eukaryota</taxon>
        <taxon>Fungi</taxon>
        <taxon>Dikarya</taxon>
        <taxon>Ascomycota</taxon>
        <taxon>Pezizomycotina</taxon>
        <taxon>Leotiomycetes</taxon>
        <taxon>Helotiales</taxon>
        <taxon>Helotiaceae</taxon>
        <taxon>Hymenoscyphus</taxon>
    </lineage>
</organism>
<proteinExistence type="predicted"/>
<sequence>MEERVGAGTGHRWKGTKYLQTRSNGTGFMGLWEREPLEEGENDRNAMGGIPTGIEKLVVKQLFSGISRERYEREIYFHDKLTKTGSKHIVAKYGSDEGKHNSNNSSQRIFMDYCENGNFRSFMKVLKRDTSITNPLSEEYCCFSRDSN</sequence>
<evidence type="ECO:0000313" key="1">
    <source>
        <dbReference type="EMBL" id="CAG8979327.1"/>
    </source>
</evidence>
<reference evidence="1" key="1">
    <citation type="submission" date="2021-07" db="EMBL/GenBank/DDBJ databases">
        <authorList>
            <person name="Durling M."/>
        </authorList>
    </citation>
    <scope>NUCLEOTIDE SEQUENCE</scope>
</reference>